<dbReference type="PIRSF" id="PIRSF000451">
    <property type="entry name" value="PKS_III"/>
    <property type="match status" value="1"/>
</dbReference>
<dbReference type="GO" id="GO:0030639">
    <property type="term" value="P:polyketide biosynthetic process"/>
    <property type="evidence" value="ECO:0007669"/>
    <property type="project" value="TreeGrafter"/>
</dbReference>
<dbReference type="EMBL" id="JJRY01000018">
    <property type="protein sequence ID" value="KEF37068.1"/>
    <property type="molecule type" value="Genomic_DNA"/>
</dbReference>
<feature type="active site" description="Acyl-thioester intermediate" evidence="4">
    <location>
        <position position="144"/>
    </location>
</feature>
<dbReference type="Proteomes" id="UP000027936">
    <property type="component" value="Unassembled WGS sequence"/>
</dbReference>
<feature type="domain" description="Chalcone/stilbene synthase C-terminal" evidence="6">
    <location>
        <begin position="224"/>
        <end position="360"/>
    </location>
</feature>
<evidence type="ECO:0000313" key="8">
    <source>
        <dbReference type="Proteomes" id="UP000027936"/>
    </source>
</evidence>
<comment type="similarity">
    <text evidence="1">Belongs to the thiolase-like superfamily. Chalcone/stilbene synthases family.</text>
</comment>
<gene>
    <name evidence="7" type="ORF">M670_03659</name>
</gene>
<evidence type="ECO:0000313" key="7">
    <source>
        <dbReference type="EMBL" id="KEF37068.1"/>
    </source>
</evidence>
<evidence type="ECO:0000256" key="1">
    <source>
        <dbReference type="ARBA" id="ARBA00005531"/>
    </source>
</evidence>
<evidence type="ECO:0000259" key="5">
    <source>
        <dbReference type="Pfam" id="PF00195"/>
    </source>
</evidence>
<dbReference type="GO" id="GO:0016747">
    <property type="term" value="F:acyltransferase activity, transferring groups other than amino-acyl groups"/>
    <property type="evidence" value="ECO:0007669"/>
    <property type="project" value="InterPro"/>
</dbReference>
<evidence type="ECO:0000256" key="2">
    <source>
        <dbReference type="ARBA" id="ARBA00022679"/>
    </source>
</evidence>
<dbReference type="InterPro" id="IPR016039">
    <property type="entry name" value="Thiolase-like"/>
</dbReference>
<dbReference type="RefSeq" id="WP_035197239.1">
    <property type="nucleotide sequence ID" value="NZ_JJRY01000018.1"/>
</dbReference>
<keyword evidence="3" id="KW-0012">Acyltransferase</keyword>
<dbReference type="OrthoDB" id="9786288at2"/>
<organism evidence="7 8">
    <name type="scientific">Schinkia azotoformans MEV2011</name>
    <dbReference type="NCBI Taxonomy" id="1348973"/>
    <lineage>
        <taxon>Bacteria</taxon>
        <taxon>Bacillati</taxon>
        <taxon>Bacillota</taxon>
        <taxon>Bacilli</taxon>
        <taxon>Bacillales</taxon>
        <taxon>Bacillaceae</taxon>
        <taxon>Calidifontibacillus/Schinkia group</taxon>
        <taxon>Schinkia</taxon>
    </lineage>
</organism>
<accession>A0A072NJL1</accession>
<keyword evidence="2" id="KW-0808">Transferase</keyword>
<comment type="caution">
    <text evidence="7">The sequence shown here is derived from an EMBL/GenBank/DDBJ whole genome shotgun (WGS) entry which is preliminary data.</text>
</comment>
<dbReference type="InterPro" id="IPR012328">
    <property type="entry name" value="Chalcone/stilbene_synt_C"/>
</dbReference>
<proteinExistence type="inferred from homology"/>
<dbReference type="Pfam" id="PF00195">
    <property type="entry name" value="Chal_sti_synt_N"/>
    <property type="match status" value="1"/>
</dbReference>
<dbReference type="CDD" id="cd00831">
    <property type="entry name" value="CHS_like"/>
    <property type="match status" value="1"/>
</dbReference>
<protein>
    <submittedName>
        <fullName evidence="7">15-methylpalmitoyl-4-hydroxy-2-pyrone synthase</fullName>
    </submittedName>
</protein>
<dbReference type="SUPFAM" id="SSF53901">
    <property type="entry name" value="Thiolase-like"/>
    <property type="match status" value="1"/>
</dbReference>
<dbReference type="PANTHER" id="PTHR11877:SF99">
    <property type="entry name" value="1,3,6,8-TETRAHYDROXYNAPHTHALENE SYNTHASE"/>
    <property type="match status" value="1"/>
</dbReference>
<evidence type="ECO:0000256" key="3">
    <source>
        <dbReference type="ARBA" id="ARBA00023315"/>
    </source>
</evidence>
<dbReference type="PATRIC" id="fig|1348973.3.peg.3537"/>
<name>A0A072NJL1_SCHAZ</name>
<evidence type="ECO:0000259" key="6">
    <source>
        <dbReference type="Pfam" id="PF02797"/>
    </source>
</evidence>
<dbReference type="Gene3D" id="3.40.47.10">
    <property type="match status" value="2"/>
</dbReference>
<dbReference type="AlphaFoldDB" id="A0A072NJL1"/>
<dbReference type="InterPro" id="IPR011141">
    <property type="entry name" value="Polyketide_synthase_type-III"/>
</dbReference>
<reference evidence="7 8" key="1">
    <citation type="submission" date="2014-04" db="EMBL/GenBank/DDBJ databases">
        <title>Draft genome sequence of Bacillus azotoformans MEV2011, a (co-) denitrifying strain unable to grow in the presence of oxygen.</title>
        <authorList>
            <person name="Nielsen M."/>
            <person name="Schreiber L."/>
            <person name="Finster K."/>
            <person name="Schramm A."/>
        </authorList>
    </citation>
    <scope>NUCLEOTIDE SEQUENCE [LARGE SCALE GENOMIC DNA]</scope>
    <source>
        <strain evidence="7 8">MEV2011</strain>
    </source>
</reference>
<evidence type="ECO:0000256" key="4">
    <source>
        <dbReference type="PIRSR" id="PIRSR000451-1"/>
    </source>
</evidence>
<sequence length="362" mass="40415">MASIVSVGLCTPPYRISQEKTVEFVRELFQDSFHEIERLLKVFENGQIKERYFSVPLEWFSKDHSFTEKNEIFIEKAVEFGISAITECLHNPIYLQKPIPFEDIDAIFYITSSGLATPSIDAKIMNQLLFRKSCKRIPIWGLGCAGGASGLSRAFEYCKAFPKAKVLVLSVELCSLTFQKDDHSKSNLVGTSLFADGVACALITGSEADLPLKDSSIALPRILATQSMLMPDSEDVMGWSIRTEGFFVIFSKDIPTIIRTWVKSNVQNFLDEQELTMQDIEHFVAHPGGKKVLEAYVETFGMGQEKINNSLEILTNYGNMSSATILYVLKKFLENSSKKGDLGLAAAVGPGFSSELLLLRWE</sequence>
<dbReference type="Pfam" id="PF02797">
    <property type="entry name" value="Chal_sti_synt_C"/>
    <property type="match status" value="1"/>
</dbReference>
<feature type="domain" description="Chalcone/stilbene synthase N-terminal" evidence="5">
    <location>
        <begin position="2"/>
        <end position="206"/>
    </location>
</feature>
<dbReference type="PANTHER" id="PTHR11877">
    <property type="entry name" value="HYDROXYMETHYLGLUTARYL-COA SYNTHASE"/>
    <property type="match status" value="1"/>
</dbReference>
<dbReference type="InterPro" id="IPR001099">
    <property type="entry name" value="Chalcone/stilbene_synt_N"/>
</dbReference>